<protein>
    <submittedName>
        <fullName evidence="1">Uncharacterized protein</fullName>
    </submittedName>
</protein>
<reference evidence="2" key="2">
    <citation type="journal article" date="2016" name="Int. J. Syst. Evol. Microbiol.">
        <title>Complete genome sequence and cell structure of Limnochorda pilosa, a Gram-negative spore-former within the phylum Firmicutes.</title>
        <authorList>
            <person name="Watanabe M."/>
            <person name="Kojima H."/>
            <person name="Fukui M."/>
        </authorList>
    </citation>
    <scope>NUCLEOTIDE SEQUENCE [LARGE SCALE GENOMIC DNA]</scope>
    <source>
        <strain evidence="2">HC45</strain>
    </source>
</reference>
<name>A0A0K2SLX9_LIMPI</name>
<proteinExistence type="predicted"/>
<dbReference type="KEGG" id="lpil:LIP_2176"/>
<evidence type="ECO:0000313" key="1">
    <source>
        <dbReference type="EMBL" id="BAS28017.1"/>
    </source>
</evidence>
<accession>A0A0K2SLX9</accession>
<dbReference type="EMBL" id="AP014924">
    <property type="protein sequence ID" value="BAS28017.1"/>
    <property type="molecule type" value="Genomic_DNA"/>
</dbReference>
<gene>
    <name evidence="1" type="ORF">LIP_2176</name>
</gene>
<dbReference type="STRING" id="1555112.LIP_2176"/>
<organism evidence="1 2">
    <name type="scientific">Limnochorda pilosa</name>
    <dbReference type="NCBI Taxonomy" id="1555112"/>
    <lineage>
        <taxon>Bacteria</taxon>
        <taxon>Bacillati</taxon>
        <taxon>Bacillota</taxon>
        <taxon>Limnochordia</taxon>
        <taxon>Limnochordales</taxon>
        <taxon>Limnochordaceae</taxon>
        <taxon>Limnochorda</taxon>
    </lineage>
</organism>
<reference evidence="2" key="1">
    <citation type="submission" date="2015-07" db="EMBL/GenBank/DDBJ databases">
        <title>Complete genome sequence and phylogenetic analysis of Limnochorda pilosa.</title>
        <authorList>
            <person name="Watanabe M."/>
            <person name="Kojima H."/>
            <person name="Fukui M."/>
        </authorList>
    </citation>
    <scope>NUCLEOTIDE SEQUENCE [LARGE SCALE GENOMIC DNA]</scope>
    <source>
        <strain evidence="2">HC45</strain>
    </source>
</reference>
<keyword evidence="2" id="KW-1185">Reference proteome</keyword>
<dbReference type="Proteomes" id="UP000065807">
    <property type="component" value="Chromosome"/>
</dbReference>
<evidence type="ECO:0000313" key="2">
    <source>
        <dbReference type="Proteomes" id="UP000065807"/>
    </source>
</evidence>
<dbReference type="AlphaFoldDB" id="A0A0K2SLX9"/>
<sequence length="47" mass="5215">MPLWCMARAEVAKCERPGGGGPAFGPYRELGEYKGYPLRPEEYPKGV</sequence>